<evidence type="ECO:0000256" key="1">
    <source>
        <dbReference type="SAM" id="MobiDB-lite"/>
    </source>
</evidence>
<evidence type="ECO:0000313" key="2">
    <source>
        <dbReference type="EMBL" id="CAG8838487.1"/>
    </source>
</evidence>
<feature type="compositionally biased region" description="Basic and acidic residues" evidence="1">
    <location>
        <begin position="112"/>
        <end position="130"/>
    </location>
</feature>
<accession>A0ABN7WQT8</accession>
<feature type="compositionally biased region" description="Basic and acidic residues" evidence="1">
    <location>
        <begin position="66"/>
        <end position="77"/>
    </location>
</feature>
<feature type="compositionally biased region" description="Polar residues" evidence="1">
    <location>
        <begin position="99"/>
        <end position="110"/>
    </location>
</feature>
<comment type="caution">
    <text evidence="2">The sequence shown here is derived from an EMBL/GenBank/DDBJ whole genome shotgun (WGS) entry which is preliminary data.</text>
</comment>
<name>A0ABN7WQT8_GIGMA</name>
<reference evidence="2 3" key="1">
    <citation type="submission" date="2021-06" db="EMBL/GenBank/DDBJ databases">
        <authorList>
            <person name="Kallberg Y."/>
            <person name="Tangrot J."/>
            <person name="Rosling A."/>
        </authorList>
    </citation>
    <scope>NUCLEOTIDE SEQUENCE [LARGE SCALE GENOMIC DNA]</scope>
    <source>
        <strain evidence="2 3">120-4 pot B 10/14</strain>
    </source>
</reference>
<protein>
    <submittedName>
        <fullName evidence="2">1935_t:CDS:1</fullName>
    </submittedName>
</protein>
<keyword evidence="3" id="KW-1185">Reference proteome</keyword>
<dbReference type="EMBL" id="CAJVQB010058195">
    <property type="protein sequence ID" value="CAG8838487.1"/>
    <property type="molecule type" value="Genomic_DNA"/>
</dbReference>
<sequence length="130" mass="14802">SKQTVSLEEANFIQGSNVIYKNTQTYLNTKEILILAECGTMDYSTLELQETHNSNISNNIISKRKREPELSQEDTNKHPPTLTKSIIQNSKRSKEDASVISQQNTENTISLLKDEQPPMLLKKEDIYSSQ</sequence>
<evidence type="ECO:0000313" key="3">
    <source>
        <dbReference type="Proteomes" id="UP000789901"/>
    </source>
</evidence>
<organism evidence="2 3">
    <name type="scientific">Gigaspora margarita</name>
    <dbReference type="NCBI Taxonomy" id="4874"/>
    <lineage>
        <taxon>Eukaryota</taxon>
        <taxon>Fungi</taxon>
        <taxon>Fungi incertae sedis</taxon>
        <taxon>Mucoromycota</taxon>
        <taxon>Glomeromycotina</taxon>
        <taxon>Glomeromycetes</taxon>
        <taxon>Diversisporales</taxon>
        <taxon>Gigasporaceae</taxon>
        <taxon>Gigaspora</taxon>
    </lineage>
</organism>
<feature type="region of interest" description="Disordered" evidence="1">
    <location>
        <begin position="52"/>
        <end position="130"/>
    </location>
</feature>
<dbReference type="Proteomes" id="UP000789901">
    <property type="component" value="Unassembled WGS sequence"/>
</dbReference>
<feature type="non-terminal residue" evidence="2">
    <location>
        <position position="1"/>
    </location>
</feature>
<gene>
    <name evidence="2" type="ORF">GMARGA_LOCUS34004</name>
</gene>
<proteinExistence type="predicted"/>